<proteinExistence type="predicted"/>
<name>A0A9X1U3D3_9BACT</name>
<dbReference type="AlphaFoldDB" id="A0A9X1U3D3"/>
<dbReference type="InterPro" id="IPR008983">
    <property type="entry name" value="Tumour_necrosis_fac-like_dom"/>
</dbReference>
<organism evidence="1 2">
    <name type="scientific">Dyadobacter chenhuakuii</name>
    <dbReference type="NCBI Taxonomy" id="2909339"/>
    <lineage>
        <taxon>Bacteria</taxon>
        <taxon>Pseudomonadati</taxon>
        <taxon>Bacteroidota</taxon>
        <taxon>Cytophagia</taxon>
        <taxon>Cytophagales</taxon>
        <taxon>Spirosomataceae</taxon>
        <taxon>Dyadobacter</taxon>
    </lineage>
</organism>
<dbReference type="RefSeq" id="WP_235179569.1">
    <property type="nucleotide sequence ID" value="NZ_JAKFFV010000020.1"/>
</dbReference>
<accession>A0A9X1U3D3</accession>
<reference evidence="1" key="1">
    <citation type="submission" date="2022-01" db="EMBL/GenBank/DDBJ databases">
        <title>Novel species in genus Dyadobacter.</title>
        <authorList>
            <person name="Ma C."/>
        </authorList>
    </citation>
    <scope>NUCLEOTIDE SEQUENCE</scope>
    <source>
        <strain evidence="1">CY357</strain>
    </source>
</reference>
<comment type="caution">
    <text evidence="1">The sequence shown here is derived from an EMBL/GenBank/DDBJ whole genome shotgun (WGS) entry which is preliminary data.</text>
</comment>
<protein>
    <recommendedName>
        <fullName evidence="3">C1q domain-containing protein</fullName>
    </recommendedName>
</protein>
<evidence type="ECO:0008006" key="3">
    <source>
        <dbReference type="Google" id="ProtNLM"/>
    </source>
</evidence>
<dbReference type="Gene3D" id="2.60.120.40">
    <property type="match status" value="1"/>
</dbReference>
<gene>
    <name evidence="1" type="ORF">L0661_23990</name>
</gene>
<evidence type="ECO:0000313" key="2">
    <source>
        <dbReference type="Proteomes" id="UP001139411"/>
    </source>
</evidence>
<sequence length="302" mass="31213">MLVYNTNAGLGKAGFYYNAGTPASPSWSPVGEGGSLTLPFSQIATNSGPLFLINNTDANAASVAISGLGGSAIGIRGATLSGKGVVGHAGATGTGVFASVADTDGKALEVSGPMKIAGPGQSPGNGKVLMSDGSGNATWENISGNVTFRASGIQGDGNEVIADDGPPVKVAFAGENYDFGNNYNDMNASPHSTFTAPKNGVYHFDVQVLFHNSVTDQDEDVTYNHSLMLVLTRNGNSVIVAESRHTGIYYSPSIISTDLQLQASDQIHIAAKLYTPFGFNQPGTLGLSFIDSFFSGTLIFEQ</sequence>
<dbReference type="EMBL" id="JAKFFV010000020">
    <property type="protein sequence ID" value="MCF2501401.1"/>
    <property type="molecule type" value="Genomic_DNA"/>
</dbReference>
<evidence type="ECO:0000313" key="1">
    <source>
        <dbReference type="EMBL" id="MCF2501401.1"/>
    </source>
</evidence>
<dbReference type="SUPFAM" id="SSF49842">
    <property type="entry name" value="TNF-like"/>
    <property type="match status" value="1"/>
</dbReference>
<dbReference type="Proteomes" id="UP001139411">
    <property type="component" value="Unassembled WGS sequence"/>
</dbReference>